<evidence type="ECO:0000313" key="4">
    <source>
        <dbReference type="Proteomes" id="UP001519342"/>
    </source>
</evidence>
<dbReference type="InterPro" id="IPR016161">
    <property type="entry name" value="Ald_DH/histidinol_DH"/>
</dbReference>
<dbReference type="InterPro" id="IPR015590">
    <property type="entry name" value="Aldehyde_DH_dom"/>
</dbReference>
<protein>
    <submittedName>
        <fullName evidence="3">Succinate-semialdehyde dehydrogenase</fullName>
        <ecNumber evidence="3">1.2.1.76</ecNumber>
    </submittedName>
</protein>
<accession>A0ABS4GAE6</accession>
<organism evidence="3 4">
    <name type="scientific">Sedimentibacter acidaminivorans</name>
    <dbReference type="NCBI Taxonomy" id="913099"/>
    <lineage>
        <taxon>Bacteria</taxon>
        <taxon>Bacillati</taxon>
        <taxon>Bacillota</taxon>
        <taxon>Tissierellia</taxon>
        <taxon>Sedimentibacter</taxon>
    </lineage>
</organism>
<name>A0ABS4GAE6_9FIRM</name>
<dbReference type="Gene3D" id="3.40.605.10">
    <property type="entry name" value="Aldehyde Dehydrogenase, Chain A, domain 1"/>
    <property type="match status" value="1"/>
</dbReference>
<keyword evidence="4" id="KW-1185">Reference proteome</keyword>
<dbReference type="InterPro" id="IPR016163">
    <property type="entry name" value="Ald_DH_C"/>
</dbReference>
<feature type="domain" description="Aldehyde dehydrogenase" evidence="2">
    <location>
        <begin position="4"/>
        <end position="266"/>
    </location>
</feature>
<dbReference type="Pfam" id="PF00171">
    <property type="entry name" value="Aldedh"/>
    <property type="match status" value="1"/>
</dbReference>
<keyword evidence="1 3" id="KW-0560">Oxidoreductase</keyword>
<dbReference type="Gene3D" id="3.40.309.10">
    <property type="entry name" value="Aldehyde Dehydrogenase, Chain A, domain 2"/>
    <property type="match status" value="1"/>
</dbReference>
<dbReference type="PANTHER" id="PTHR11699">
    <property type="entry name" value="ALDEHYDE DEHYDROGENASE-RELATED"/>
    <property type="match status" value="1"/>
</dbReference>
<comment type="caution">
    <text evidence="3">The sequence shown here is derived from an EMBL/GenBank/DDBJ whole genome shotgun (WGS) entry which is preliminary data.</text>
</comment>
<reference evidence="3 4" key="1">
    <citation type="submission" date="2021-03" db="EMBL/GenBank/DDBJ databases">
        <title>Genomic Encyclopedia of Type Strains, Phase IV (KMG-IV): sequencing the most valuable type-strain genomes for metagenomic binning, comparative biology and taxonomic classification.</title>
        <authorList>
            <person name="Goeker M."/>
        </authorList>
    </citation>
    <scope>NUCLEOTIDE SEQUENCE [LARGE SCALE GENOMIC DNA]</scope>
    <source>
        <strain evidence="3 4">DSM 24004</strain>
    </source>
</reference>
<dbReference type="InterPro" id="IPR016162">
    <property type="entry name" value="Ald_DH_N"/>
</dbReference>
<dbReference type="RefSeq" id="WP_209510142.1">
    <property type="nucleotide sequence ID" value="NZ_JAGGKS010000001.1"/>
</dbReference>
<dbReference type="Proteomes" id="UP001519342">
    <property type="component" value="Unassembled WGS sequence"/>
</dbReference>
<evidence type="ECO:0000256" key="1">
    <source>
        <dbReference type="ARBA" id="ARBA00023002"/>
    </source>
</evidence>
<proteinExistence type="predicted"/>
<dbReference type="GO" id="GO:0016491">
    <property type="term" value="F:oxidoreductase activity"/>
    <property type="evidence" value="ECO:0007669"/>
    <property type="project" value="UniProtKB-KW"/>
</dbReference>
<dbReference type="CDD" id="cd07122">
    <property type="entry name" value="ALDH_F20_ACDH"/>
    <property type="match status" value="1"/>
</dbReference>
<dbReference type="EMBL" id="JAGGKS010000001">
    <property type="protein sequence ID" value="MBP1924375.1"/>
    <property type="molecule type" value="Genomic_DNA"/>
</dbReference>
<evidence type="ECO:0000259" key="2">
    <source>
        <dbReference type="Pfam" id="PF00171"/>
    </source>
</evidence>
<gene>
    <name evidence="3" type="ORF">J2Z76_000228</name>
</gene>
<evidence type="ECO:0000313" key="3">
    <source>
        <dbReference type="EMBL" id="MBP1924375.1"/>
    </source>
</evidence>
<dbReference type="EC" id="1.2.1.76" evidence="3"/>
<sequence>MDNKEFIQQLVANAREAQKELATYTQEELDNIVKVIARTVYLNAEELAKMAVEETGMGVYDDKVAKNKGKSKVIWNNLKSKKSVGIIERDEEKGLVMVAKPVGVVGAVTPTTNPIVTPMCNSMFAIKGGNAIIVAPHPRSQKCSAYTVELINKELENKGIRCPKNAIQVITESTIEKTNELMKAVDVVVATGGMGVVKAAYSSGKPSFGVGAGNVQVIVDRDVDFNDATAKIIAGRKFDNGIICSGEQTIIAPRDKYDEVIEAAVKNGIYYIDDEATVEKFRKTLFVDGVINKDVVGQSVQKVASIAGVEVPQETKVILLKASGIGSEDVLCKEKMCPVMAAFKYDTFEEAVEIAQTNLNYEGKGHSAAIHSNNKDHIDYAGINLTVSRLIVNASSSTTAGGSLTNGLAPTTTLGCGTWGNNAISENFDYKHLINISRIGMVIEDAKVPTDDEIWTELGA</sequence>
<dbReference type="SUPFAM" id="SSF53720">
    <property type="entry name" value="ALDH-like"/>
    <property type="match status" value="1"/>
</dbReference>